<dbReference type="InterPro" id="IPR036396">
    <property type="entry name" value="Cyt_P450_sf"/>
</dbReference>
<accession>A0A2P5HUR2</accession>
<comment type="caution">
    <text evidence="12">The sequence shown here is derived from an EMBL/GenBank/DDBJ whole genome shotgun (WGS) entry which is preliminary data.</text>
</comment>
<keyword evidence="7" id="KW-1133">Transmembrane helix</keyword>
<proteinExistence type="inferred from homology"/>
<keyword evidence="13" id="KW-1185">Reference proteome</keyword>
<keyword evidence="6" id="KW-0479">Metal-binding</keyword>
<dbReference type="PANTHER" id="PTHR46206:SF5">
    <property type="entry name" value="P450, PUTATIVE (EUROFUNG)-RELATED"/>
    <property type="match status" value="1"/>
</dbReference>
<dbReference type="EMBL" id="MAVT02000701">
    <property type="protein sequence ID" value="POS73986.1"/>
    <property type="molecule type" value="Genomic_DNA"/>
</dbReference>
<evidence type="ECO:0000256" key="10">
    <source>
        <dbReference type="ARBA" id="ARBA00023033"/>
    </source>
</evidence>
<dbReference type="Gene3D" id="1.10.630.10">
    <property type="entry name" value="Cytochrome P450"/>
    <property type="match status" value="1"/>
</dbReference>
<dbReference type="Proteomes" id="UP000094444">
    <property type="component" value="Unassembled WGS sequence"/>
</dbReference>
<keyword evidence="10" id="KW-0503">Monooxygenase</keyword>
<keyword evidence="5" id="KW-0812">Transmembrane</keyword>
<evidence type="ECO:0000256" key="7">
    <source>
        <dbReference type="ARBA" id="ARBA00022989"/>
    </source>
</evidence>
<dbReference type="GO" id="GO:0004497">
    <property type="term" value="F:monooxygenase activity"/>
    <property type="evidence" value="ECO:0007669"/>
    <property type="project" value="UniProtKB-KW"/>
</dbReference>
<dbReference type="OrthoDB" id="1844152at2759"/>
<dbReference type="PANTHER" id="PTHR46206">
    <property type="entry name" value="CYTOCHROME P450"/>
    <property type="match status" value="1"/>
</dbReference>
<evidence type="ECO:0000256" key="1">
    <source>
        <dbReference type="ARBA" id="ARBA00001971"/>
    </source>
</evidence>
<dbReference type="InterPro" id="IPR002403">
    <property type="entry name" value="Cyt_P450_E_grp-IV"/>
</dbReference>
<keyword evidence="9" id="KW-0408">Iron</keyword>
<reference evidence="12" key="1">
    <citation type="submission" date="2017-09" db="EMBL/GenBank/DDBJ databases">
        <title>Polyketide synthases of a Diaporthe helianthi virulent isolate.</title>
        <authorList>
            <person name="Baroncelli R."/>
        </authorList>
    </citation>
    <scope>NUCLEOTIDE SEQUENCE [LARGE SCALE GENOMIC DNA]</scope>
    <source>
        <strain evidence="12">7/96</strain>
    </source>
</reference>
<dbReference type="InterPro" id="IPR001128">
    <property type="entry name" value="Cyt_P450"/>
</dbReference>
<evidence type="ECO:0000256" key="3">
    <source>
        <dbReference type="ARBA" id="ARBA00010617"/>
    </source>
</evidence>
<dbReference type="GO" id="GO:0005506">
    <property type="term" value="F:iron ion binding"/>
    <property type="evidence" value="ECO:0007669"/>
    <property type="project" value="InterPro"/>
</dbReference>
<dbReference type="GO" id="GO:0020037">
    <property type="term" value="F:heme binding"/>
    <property type="evidence" value="ECO:0007669"/>
    <property type="project" value="InterPro"/>
</dbReference>
<sequence>MSIEKQVSAIGLPTFWPVTNAASMATLVALATICGLVFSDTGTLSKQARSLAHWVQGRIRAWMYLFNGPRMIQDGFEKANGNPFEINAPDSRYVFVSSPKHIKELESAPVTVLSLQAATKQMLQPMYTMHGFDWFDGRGTEGVGFMRAIRTLLTNNLPEILPVLKTGQRHSQVYPMSIKLVALTNAVSFFGEEMAKNEQFMESALNYVEATLICAEIIKLLPRFLAPLIGGILGRRLKSQKIVFDALLPIAEDRCRERDLKAAGQTVPHHADCIQWIMETSPRSRPRTPERIVHELMAIWFGSVHAITATTTFAIHDLCLHPEYVQTLRQELHAEYGEFERTSRGLPLLDSFIKESARLTPVESMSTRRAALETFRLSDGTTVHPGEWACTPVQSIMQSSQYFPEPMDFRGFRFAQRREEEDIKGWVVGPQVRCGC</sequence>
<comment type="cofactor">
    <cofactor evidence="1">
        <name>heme</name>
        <dbReference type="ChEBI" id="CHEBI:30413"/>
    </cofactor>
</comment>
<dbReference type="Pfam" id="PF00067">
    <property type="entry name" value="p450"/>
    <property type="match status" value="1"/>
</dbReference>
<evidence type="ECO:0000313" key="12">
    <source>
        <dbReference type="EMBL" id="POS73986.1"/>
    </source>
</evidence>
<gene>
    <name evidence="12" type="ORF">DHEL01_v207625</name>
</gene>
<organism evidence="12 13">
    <name type="scientific">Diaporthe helianthi</name>
    <dbReference type="NCBI Taxonomy" id="158607"/>
    <lineage>
        <taxon>Eukaryota</taxon>
        <taxon>Fungi</taxon>
        <taxon>Dikarya</taxon>
        <taxon>Ascomycota</taxon>
        <taxon>Pezizomycotina</taxon>
        <taxon>Sordariomycetes</taxon>
        <taxon>Sordariomycetidae</taxon>
        <taxon>Diaporthales</taxon>
        <taxon>Diaporthaceae</taxon>
        <taxon>Diaporthe</taxon>
    </lineage>
</organism>
<dbReference type="SUPFAM" id="SSF48264">
    <property type="entry name" value="Cytochrome P450"/>
    <property type="match status" value="1"/>
</dbReference>
<keyword evidence="11" id="KW-0472">Membrane</keyword>
<comment type="similarity">
    <text evidence="3">Belongs to the cytochrome P450 family.</text>
</comment>
<comment type="subcellular location">
    <subcellularLocation>
        <location evidence="2">Membrane</location>
    </subcellularLocation>
</comment>
<dbReference type="PRINTS" id="PR00465">
    <property type="entry name" value="EP450IV"/>
</dbReference>
<dbReference type="GO" id="GO:0016705">
    <property type="term" value="F:oxidoreductase activity, acting on paired donors, with incorporation or reduction of molecular oxygen"/>
    <property type="evidence" value="ECO:0007669"/>
    <property type="project" value="InterPro"/>
</dbReference>
<keyword evidence="8" id="KW-0560">Oxidoreductase</keyword>
<evidence type="ECO:0000256" key="2">
    <source>
        <dbReference type="ARBA" id="ARBA00004370"/>
    </source>
</evidence>
<evidence type="ECO:0000313" key="13">
    <source>
        <dbReference type="Proteomes" id="UP000094444"/>
    </source>
</evidence>
<dbReference type="GO" id="GO:0016020">
    <property type="term" value="C:membrane"/>
    <property type="evidence" value="ECO:0007669"/>
    <property type="project" value="UniProtKB-SubCell"/>
</dbReference>
<evidence type="ECO:0000256" key="4">
    <source>
        <dbReference type="ARBA" id="ARBA00022617"/>
    </source>
</evidence>
<evidence type="ECO:0000256" key="6">
    <source>
        <dbReference type="ARBA" id="ARBA00022723"/>
    </source>
</evidence>
<dbReference type="InParanoid" id="A0A2P5HUR2"/>
<evidence type="ECO:0000256" key="9">
    <source>
        <dbReference type="ARBA" id="ARBA00023004"/>
    </source>
</evidence>
<protein>
    <submittedName>
        <fullName evidence="12">Ent-kaurene oxidase</fullName>
    </submittedName>
</protein>
<dbReference type="AlphaFoldDB" id="A0A2P5HUR2"/>
<keyword evidence="4" id="KW-0349">Heme</keyword>
<name>A0A2P5HUR2_DIAHE</name>
<dbReference type="CDD" id="cd11041">
    <property type="entry name" value="CYP503A1-like"/>
    <property type="match status" value="1"/>
</dbReference>
<evidence type="ECO:0000256" key="11">
    <source>
        <dbReference type="ARBA" id="ARBA00023136"/>
    </source>
</evidence>
<evidence type="ECO:0000256" key="5">
    <source>
        <dbReference type="ARBA" id="ARBA00022692"/>
    </source>
</evidence>
<evidence type="ECO:0000256" key="8">
    <source>
        <dbReference type="ARBA" id="ARBA00023002"/>
    </source>
</evidence>
<dbReference type="STRING" id="158607.A0A2P5HUR2"/>